<dbReference type="KEGG" id="vg:26626072"/>
<gene>
    <name evidence="1" type="ORF">JENST_124</name>
</gene>
<dbReference type="EMBL" id="KT151955">
    <property type="protein sequence ID" value="ALA07253.1"/>
    <property type="molecule type" value="Genomic_DNA"/>
</dbReference>
<accession>A0A0K2CNH6</accession>
<keyword evidence="2" id="KW-1185">Reference proteome</keyword>
<evidence type="ECO:0000313" key="1">
    <source>
        <dbReference type="EMBL" id="ALA07253.1"/>
    </source>
</evidence>
<evidence type="ECO:0000313" key="2">
    <source>
        <dbReference type="Proteomes" id="UP000208104"/>
    </source>
</evidence>
<dbReference type="RefSeq" id="YP_009199185.1">
    <property type="nucleotide sequence ID" value="NC_028805.1"/>
</dbReference>
<proteinExistence type="predicted"/>
<reference evidence="1 2" key="1">
    <citation type="journal article" date="2015" name="Genome Announc.">
        <title>Genome Sequences of Five Additional Brevibacillus laterosporus Bacteriophages.</title>
        <authorList>
            <person name="Merrill B.D."/>
            <person name="Berg J.A."/>
            <person name="Graves K.A."/>
            <person name="Ward A.T."/>
            <person name="Hilton J.A."/>
            <person name="Wake B.N."/>
            <person name="Grose J.H."/>
            <person name="Breakwell D.P."/>
            <person name="Burnett S.H."/>
        </authorList>
    </citation>
    <scope>NUCLEOTIDE SEQUENCE [LARGE SCALE GENOMIC DNA]</scope>
</reference>
<sequence>MGIIFRTYEDTEVASLYAMYTNVKCPYCGQEQQELDVDNFGKTYIIECDGCDKQYQMYFG</sequence>
<protein>
    <submittedName>
        <fullName evidence="1">Uncharacterized protein</fullName>
    </submittedName>
</protein>
<name>A0A0K2CNH6_9CAUD</name>
<organism evidence="1 2">
    <name type="scientific">Brevibacillus phage Jenst</name>
    <dbReference type="NCBI Taxonomy" id="1691954"/>
    <lineage>
        <taxon>Viruses</taxon>
        <taxon>Duplodnaviria</taxon>
        <taxon>Heunggongvirae</taxon>
        <taxon>Uroviricota</taxon>
        <taxon>Caudoviricetes</taxon>
        <taxon>Jenstvirus</taxon>
        <taxon>Jenstvirus jenst</taxon>
    </lineage>
</organism>
<dbReference type="OrthoDB" id="22714at10239"/>
<dbReference type="Proteomes" id="UP000208104">
    <property type="component" value="Segment"/>
</dbReference>
<dbReference type="GeneID" id="26626072"/>